<name>A0A423S9R4_PENVA</name>
<comment type="caution">
    <text evidence="1">The sequence shown here is derived from an EMBL/GenBank/DDBJ whole genome shotgun (WGS) entry which is preliminary data.</text>
</comment>
<proteinExistence type="predicted"/>
<organism evidence="1 2">
    <name type="scientific">Penaeus vannamei</name>
    <name type="common">Whiteleg shrimp</name>
    <name type="synonym">Litopenaeus vannamei</name>
    <dbReference type="NCBI Taxonomy" id="6689"/>
    <lineage>
        <taxon>Eukaryota</taxon>
        <taxon>Metazoa</taxon>
        <taxon>Ecdysozoa</taxon>
        <taxon>Arthropoda</taxon>
        <taxon>Crustacea</taxon>
        <taxon>Multicrustacea</taxon>
        <taxon>Malacostraca</taxon>
        <taxon>Eumalacostraca</taxon>
        <taxon>Eucarida</taxon>
        <taxon>Decapoda</taxon>
        <taxon>Dendrobranchiata</taxon>
        <taxon>Penaeoidea</taxon>
        <taxon>Penaeidae</taxon>
        <taxon>Penaeus</taxon>
    </lineage>
</organism>
<dbReference type="Proteomes" id="UP000283509">
    <property type="component" value="Unassembled WGS sequence"/>
</dbReference>
<dbReference type="EMBL" id="QCYY01004489">
    <property type="protein sequence ID" value="ROT60908.1"/>
    <property type="molecule type" value="Genomic_DNA"/>
</dbReference>
<reference evidence="1 2" key="1">
    <citation type="submission" date="2018-04" db="EMBL/GenBank/DDBJ databases">
        <authorList>
            <person name="Zhang X."/>
            <person name="Yuan J."/>
            <person name="Li F."/>
            <person name="Xiang J."/>
        </authorList>
    </citation>
    <scope>NUCLEOTIDE SEQUENCE [LARGE SCALE GENOMIC DNA]</scope>
    <source>
        <tissue evidence="1">Muscle</tissue>
    </source>
</reference>
<protein>
    <submittedName>
        <fullName evidence="1">Uncharacterized protein</fullName>
    </submittedName>
</protein>
<reference evidence="1 2" key="2">
    <citation type="submission" date="2019-01" db="EMBL/GenBank/DDBJ databases">
        <title>The decoding of complex shrimp genome reveals the adaptation for benthos swimmer, frequently molting mechanism and breeding impact on genome.</title>
        <authorList>
            <person name="Sun Y."/>
            <person name="Gao Y."/>
            <person name="Yu Y."/>
        </authorList>
    </citation>
    <scope>NUCLEOTIDE SEQUENCE [LARGE SCALE GENOMIC DNA]</scope>
    <source>
        <tissue evidence="1">Muscle</tissue>
    </source>
</reference>
<dbReference type="AlphaFoldDB" id="A0A423S9R4"/>
<evidence type="ECO:0000313" key="2">
    <source>
        <dbReference type="Proteomes" id="UP000283509"/>
    </source>
</evidence>
<keyword evidence="2" id="KW-1185">Reference proteome</keyword>
<sequence length="414" mass="45976">MKRKRPSLPTFPLPSTSPSPLVPATLEYHSSHSSSTLTLILISYYSPSTPHPHSLSLLSLSLPLPSPLPSLSLPFPSVGRNPVKGQSSICAEAKWTPEAFASAFPFSRFYLPTLTFFRRHLFSPLRKAFLLDFLSPAFLSSLCFSVFPTQPFSPRLLILPHMSFAPAYLSFPHVVFPLSAISLSASHEGFFTSPYSPHNYFSLTPYLPIYPSLHNTYSCPALLHLPISGLSSHLGFISPQRGPSLSLPFLYPLCQHFSFSTRLLNCPTAAVSSAISQRRFSFARRLLIFYRSITFCSRLPLFSQYYLISPPSLCSPHIIYSLLRLLYSSHQRPFLPISLSPHLPASPPHLLISPQWPFLPVSLSFSSRFLDSPHNYLLSARSSLLSPHSGLSSPSPYLPTMAFLPVSFGSPLPL</sequence>
<accession>A0A423S9R4</accession>
<evidence type="ECO:0000313" key="1">
    <source>
        <dbReference type="EMBL" id="ROT60908.1"/>
    </source>
</evidence>
<gene>
    <name evidence="1" type="ORF">C7M84_021430</name>
</gene>